<name>A0A1F4NRD2_UNCK3</name>
<feature type="domain" description="S1 motif" evidence="5">
    <location>
        <begin position="280"/>
        <end position="349"/>
    </location>
</feature>
<dbReference type="Proteomes" id="UP000176651">
    <property type="component" value="Unassembled WGS sequence"/>
</dbReference>
<sequence>MQELLEKAGSLGVLKTGDLVEGVVTAVTGNRVWVDLMGGRFVGIVSSKELSEAGIAIPDYKGGDKITASVVEPENDDGFVLLSVREALRNQGWGALEGKFTAEEIFPAKVMEANRGGLIMEAEGIRGFLPVSQLTPAHYPRVGNDKDEILNKLSKFEGKTLEIKIIGFDKDINKLIFSEKAAKKEEFDEMTSKIQVGEILTGKVSGVVDFGIFVSFGALEGLVHISEISWDKVDDPRNYAKVGDKIQVQVIGIENDKISLSMKRLQEDKWLDLVKGYKVGQVVKGIVMQIMPFGVFVKIDKKIDGLIHISELSFDHVADPADIVKVGDELELRVIDIEPESHRFGLSLKAMQMSSTGVAVAAGATKAKKGSLGSLGLSDALVRKLKEVGIDSISALKIKSIDEIKAIKGIGDKSAAKIIEALKQA</sequence>
<dbReference type="STRING" id="1798535.A2V68_01495"/>
<protein>
    <recommendedName>
        <fullName evidence="5">S1 motif domain-containing protein</fullName>
    </recommendedName>
</protein>
<feature type="domain" description="S1 motif" evidence="5">
    <location>
        <begin position="103"/>
        <end position="180"/>
    </location>
</feature>
<dbReference type="Gene3D" id="1.10.150.20">
    <property type="entry name" value="5' to 3' exonuclease, C-terminal subdomain"/>
    <property type="match status" value="1"/>
</dbReference>
<dbReference type="SUPFAM" id="SSF47794">
    <property type="entry name" value="Rad51 N-terminal domain-like"/>
    <property type="match status" value="1"/>
</dbReference>
<dbReference type="SMART" id="SM00316">
    <property type="entry name" value="S1"/>
    <property type="match status" value="4"/>
</dbReference>
<comment type="caution">
    <text evidence="6">The sequence shown here is derived from an EMBL/GenBank/DDBJ whole genome shotgun (WGS) entry which is preliminary data.</text>
</comment>
<comment type="function">
    <text evidence="4">Binds mRNA; thus facilitating recognition of the initiation point. It is needed to translate mRNA with a short Shine-Dalgarno (SD) purine-rich sequence.</text>
</comment>
<evidence type="ECO:0000313" key="6">
    <source>
        <dbReference type="EMBL" id="OGB74024.1"/>
    </source>
</evidence>
<dbReference type="GO" id="GO:0000166">
    <property type="term" value="F:nucleotide binding"/>
    <property type="evidence" value="ECO:0007669"/>
    <property type="project" value="InterPro"/>
</dbReference>
<dbReference type="Pfam" id="PF00575">
    <property type="entry name" value="S1"/>
    <property type="match status" value="3"/>
</dbReference>
<evidence type="ECO:0000256" key="3">
    <source>
        <dbReference type="ARBA" id="ARBA00023274"/>
    </source>
</evidence>
<dbReference type="GO" id="GO:0003735">
    <property type="term" value="F:structural constituent of ribosome"/>
    <property type="evidence" value="ECO:0007669"/>
    <property type="project" value="TreeGrafter"/>
</dbReference>
<evidence type="ECO:0000256" key="1">
    <source>
        <dbReference type="ARBA" id="ARBA00006767"/>
    </source>
</evidence>
<dbReference type="AlphaFoldDB" id="A0A1F4NRD2"/>
<accession>A0A1F4NRD2</accession>
<dbReference type="GO" id="GO:0006412">
    <property type="term" value="P:translation"/>
    <property type="evidence" value="ECO:0007669"/>
    <property type="project" value="TreeGrafter"/>
</dbReference>
<proteinExistence type="inferred from homology"/>
<dbReference type="InterPro" id="IPR012340">
    <property type="entry name" value="NA-bd_OB-fold"/>
</dbReference>
<feature type="domain" description="S1 motif" evidence="5">
    <location>
        <begin position="197"/>
        <end position="263"/>
    </location>
</feature>
<comment type="similarity">
    <text evidence="1">Belongs to the bacterial ribosomal protein bS1 family.</text>
</comment>
<evidence type="ECO:0000256" key="2">
    <source>
        <dbReference type="ARBA" id="ARBA00022980"/>
    </source>
</evidence>
<dbReference type="PANTHER" id="PTHR10724:SF7">
    <property type="entry name" value="SMALL RIBOSOMAL SUBUNIT PROTEIN BS1C"/>
    <property type="match status" value="1"/>
</dbReference>
<keyword evidence="2" id="KW-0689">Ribosomal protein</keyword>
<feature type="domain" description="S1 motif" evidence="5">
    <location>
        <begin position="17"/>
        <end position="85"/>
    </location>
</feature>
<reference evidence="6 7" key="1">
    <citation type="journal article" date="2016" name="Nat. Commun.">
        <title>Thousands of microbial genomes shed light on interconnected biogeochemical processes in an aquifer system.</title>
        <authorList>
            <person name="Anantharaman K."/>
            <person name="Brown C.T."/>
            <person name="Hug L.A."/>
            <person name="Sharon I."/>
            <person name="Castelle C.J."/>
            <person name="Probst A.J."/>
            <person name="Thomas B.C."/>
            <person name="Singh A."/>
            <person name="Wilkins M.J."/>
            <person name="Karaoz U."/>
            <person name="Brodie E.L."/>
            <person name="Williams K.H."/>
            <person name="Hubbard S.S."/>
            <person name="Banfield J.F."/>
        </authorList>
    </citation>
    <scope>NUCLEOTIDE SEQUENCE [LARGE SCALE GENOMIC DNA]</scope>
</reference>
<evidence type="ECO:0000313" key="7">
    <source>
        <dbReference type="Proteomes" id="UP000176651"/>
    </source>
</evidence>
<evidence type="ECO:0000259" key="5">
    <source>
        <dbReference type="PROSITE" id="PS50126"/>
    </source>
</evidence>
<dbReference type="PRINTS" id="PR00681">
    <property type="entry name" value="RIBOSOMALS1"/>
</dbReference>
<gene>
    <name evidence="6" type="ORF">A2V68_01495</name>
</gene>
<dbReference type="FunFam" id="2.40.50.140:FF:000103">
    <property type="entry name" value="protein RRP5 homolog"/>
    <property type="match status" value="1"/>
</dbReference>
<dbReference type="Pfam" id="PF14520">
    <property type="entry name" value="HHH_5"/>
    <property type="match status" value="1"/>
</dbReference>
<dbReference type="InterPro" id="IPR035104">
    <property type="entry name" value="Ribosomal_protein_S1-like"/>
</dbReference>
<dbReference type="Gene3D" id="2.40.50.140">
    <property type="entry name" value="Nucleic acid-binding proteins"/>
    <property type="match status" value="4"/>
</dbReference>
<dbReference type="PROSITE" id="PS50126">
    <property type="entry name" value="S1"/>
    <property type="match status" value="4"/>
</dbReference>
<dbReference type="InterPro" id="IPR003029">
    <property type="entry name" value="S1_domain"/>
</dbReference>
<dbReference type="EMBL" id="META01000006">
    <property type="protein sequence ID" value="OGB74024.1"/>
    <property type="molecule type" value="Genomic_DNA"/>
</dbReference>
<dbReference type="GO" id="GO:0003729">
    <property type="term" value="F:mRNA binding"/>
    <property type="evidence" value="ECO:0007669"/>
    <property type="project" value="TreeGrafter"/>
</dbReference>
<keyword evidence="3" id="KW-0687">Ribonucleoprotein</keyword>
<dbReference type="InterPro" id="IPR010995">
    <property type="entry name" value="DNA_repair_Rad51/TF_NusA_a-hlx"/>
</dbReference>
<dbReference type="SUPFAM" id="SSF50249">
    <property type="entry name" value="Nucleic acid-binding proteins"/>
    <property type="match status" value="4"/>
</dbReference>
<dbReference type="PANTHER" id="PTHR10724">
    <property type="entry name" value="30S RIBOSOMAL PROTEIN S1"/>
    <property type="match status" value="1"/>
</dbReference>
<evidence type="ECO:0000256" key="4">
    <source>
        <dbReference type="ARBA" id="ARBA00025604"/>
    </source>
</evidence>
<organism evidence="6 7">
    <name type="scientific">candidate division Kazan bacterium RBG_13_50_9</name>
    <dbReference type="NCBI Taxonomy" id="1798535"/>
    <lineage>
        <taxon>Bacteria</taxon>
        <taxon>Bacteria division Kazan-3B-28</taxon>
    </lineage>
</organism>
<dbReference type="InterPro" id="IPR050437">
    <property type="entry name" value="Ribos_protein_bS1-like"/>
</dbReference>